<evidence type="ECO:0000313" key="14">
    <source>
        <dbReference type="Proteomes" id="UP000194798"/>
    </source>
</evidence>
<name>A0A251X910_9GAMM</name>
<reference evidence="13 14" key="1">
    <citation type="submission" date="2016-12" db="EMBL/GenBank/DDBJ databases">
        <title>Thioflexothrix psekupsii D3 genome sequencing and assembly.</title>
        <authorList>
            <person name="Fomenkov A."/>
            <person name="Vincze T."/>
            <person name="Grabovich M."/>
            <person name="Anton B.P."/>
            <person name="Dubinina G."/>
            <person name="Orlova M."/>
            <person name="Belousova E."/>
            <person name="Roberts R.J."/>
        </authorList>
    </citation>
    <scope>NUCLEOTIDE SEQUENCE [LARGE SCALE GENOMIC DNA]</scope>
    <source>
        <strain evidence="13">D3</strain>
    </source>
</reference>
<dbReference type="Gene3D" id="3.40.50.11610">
    <property type="entry name" value="Multifunctional 2-oxoglutarate metabolism enzyme, C-terminal domain"/>
    <property type="match status" value="1"/>
</dbReference>
<dbReference type="EMBL" id="MSLT01000012">
    <property type="protein sequence ID" value="OUD14274.1"/>
    <property type="molecule type" value="Genomic_DNA"/>
</dbReference>
<dbReference type="Pfam" id="PF02779">
    <property type="entry name" value="Transket_pyr"/>
    <property type="match status" value="1"/>
</dbReference>
<evidence type="ECO:0000256" key="1">
    <source>
        <dbReference type="ARBA" id="ARBA00001964"/>
    </source>
</evidence>
<evidence type="ECO:0000256" key="2">
    <source>
        <dbReference type="ARBA" id="ARBA00003906"/>
    </source>
</evidence>
<dbReference type="InterPro" id="IPR029061">
    <property type="entry name" value="THDP-binding"/>
</dbReference>
<dbReference type="PANTHER" id="PTHR23152:SF4">
    <property type="entry name" value="2-OXOADIPATE DEHYDROGENASE COMPLEX COMPONENT E1"/>
    <property type="match status" value="1"/>
</dbReference>
<sequence>MDTQSYLYNADFIDELYETYLIDPQQVDVGWRQYFARLQQEQPLSQPEVPHLPIQARYTDYKPQRSSGGVIDEAMLAAFAKKQAAVLRLINAYRFRGHQRAQLDPLNLQERHAVPDLDPEFYGLTAADMNATFDTGSLYGTEREKLSNVIALLKKVYCNTIGAEYMHITDTTQKRWIQQYLEGAKGEFKLDVETKKQILERLTAAQGLEDYLHTQYVGQKRFSLEGGESTIPLLDDLIQRAGGLGVAEVVIGMAHRGRLNVLVNILGKRPKDLFSEFEGKTEHQGTQGSGDVKYHQGFSSDVSTPGGNVHLALAFNPSHLEIINPVVEGSVRARQERRGNNKNSVLPILIHGDAAFAGQGVILETLNLAETRGYGTGGTVHIVINNQIGFTTSDPLDSRSTLYCTDVAKMVQSPIFHVNGDDPEAVIFVTRLAMDYRMAFNKDVVIDLVCYRRHGHNEADEPAATQPVMYRKINQQVKTQALYAQKLAQQGIIGPEEGELMLQQYRASLKTKDVVSRPVSLEFKNMIDWRPFVGTHWTQECDTTISLDVLQDLIKRFTTLPDGFQLNRSVAKLMDARRKMGLGELPLDWGCAETLAYASLLEAGTPVRLSGQDCGRGTFAHRHAVLHEAETGETYLPLRKLSDKQANFLVINSLLSEEAVLGFEFGFSSSDPHTLVIWEAQFGDFANGAQVVIDQFISSSESKWGRLSGLVMLLPHGYDGQGPEHSSARLERYLQLCAEDNIQVCNPTTPAQCFHMLRRQMLRPYRKPLIVMTPKSLLRHKRAVSHFEEFTDRGFQVVIDEVDPNIVPEKVNRLLFCSGKVYYDLVEAREEHGIDEVAIIRLEQLYPYPKQAIAEVLARYPHVKHRVWVQEEPRNQGAWWYMRAHMDVNLGHEESGRIEYAGRPASASPAVGSLQVHRQQLLDFLNDALQLDERSAKRRTA</sequence>
<dbReference type="InterPro" id="IPR011603">
    <property type="entry name" value="2oxoglutarate_DH_E1"/>
</dbReference>
<dbReference type="AlphaFoldDB" id="A0A251X910"/>
<evidence type="ECO:0000256" key="4">
    <source>
        <dbReference type="ARBA" id="ARBA00011301"/>
    </source>
</evidence>
<dbReference type="GO" id="GO:0006096">
    <property type="term" value="P:glycolytic process"/>
    <property type="evidence" value="ECO:0007669"/>
    <property type="project" value="UniProtKB-KW"/>
</dbReference>
<dbReference type="InterPro" id="IPR032106">
    <property type="entry name" value="2-oxogl_dehyd_N"/>
</dbReference>
<comment type="cofactor">
    <cofactor evidence="1">
        <name>thiamine diphosphate</name>
        <dbReference type="ChEBI" id="CHEBI:58937"/>
    </cofactor>
</comment>
<evidence type="ECO:0000256" key="8">
    <source>
        <dbReference type="ARBA" id="ARBA00023052"/>
    </source>
</evidence>
<dbReference type="EC" id="1.2.4.2" evidence="5"/>
<dbReference type="GO" id="GO:0030976">
    <property type="term" value="F:thiamine pyrophosphate binding"/>
    <property type="evidence" value="ECO:0007669"/>
    <property type="project" value="InterPro"/>
</dbReference>
<evidence type="ECO:0000256" key="7">
    <source>
        <dbReference type="ARBA" id="ARBA00023002"/>
    </source>
</evidence>
<dbReference type="Proteomes" id="UP000194798">
    <property type="component" value="Unassembled WGS sequence"/>
</dbReference>
<evidence type="ECO:0000256" key="5">
    <source>
        <dbReference type="ARBA" id="ARBA00012280"/>
    </source>
</evidence>
<dbReference type="Gene3D" id="3.40.50.12470">
    <property type="match status" value="1"/>
</dbReference>
<evidence type="ECO:0000256" key="3">
    <source>
        <dbReference type="ARBA" id="ARBA00006936"/>
    </source>
</evidence>
<accession>A0A251X910</accession>
<dbReference type="Gene3D" id="3.40.50.970">
    <property type="match status" value="1"/>
</dbReference>
<comment type="similarity">
    <text evidence="3">Belongs to the alpha-ketoglutarate dehydrogenase family.</text>
</comment>
<dbReference type="Pfam" id="PF16078">
    <property type="entry name" value="2-oxogl_dehyd_N"/>
    <property type="match status" value="1"/>
</dbReference>
<gene>
    <name evidence="13" type="ORF">TPSD3_08075</name>
</gene>
<dbReference type="GO" id="GO:0045252">
    <property type="term" value="C:oxoglutarate dehydrogenase complex"/>
    <property type="evidence" value="ECO:0007669"/>
    <property type="project" value="TreeGrafter"/>
</dbReference>
<dbReference type="GO" id="GO:0006099">
    <property type="term" value="P:tricarboxylic acid cycle"/>
    <property type="evidence" value="ECO:0007669"/>
    <property type="project" value="TreeGrafter"/>
</dbReference>
<dbReference type="Pfam" id="PF16870">
    <property type="entry name" value="OxoGdeHyase_C"/>
    <property type="match status" value="1"/>
</dbReference>
<keyword evidence="7" id="KW-0560">Oxidoreductase</keyword>
<keyword evidence="14" id="KW-1185">Reference proteome</keyword>
<dbReference type="NCBIfam" id="TIGR00239">
    <property type="entry name" value="2oxo_dh_E1"/>
    <property type="match status" value="1"/>
</dbReference>
<dbReference type="PANTHER" id="PTHR23152">
    <property type="entry name" value="2-OXOGLUTARATE DEHYDROGENASE"/>
    <property type="match status" value="1"/>
</dbReference>
<keyword evidence="9" id="KW-0324">Glycolysis</keyword>
<protein>
    <recommendedName>
        <fullName evidence="6">2-oxoglutarate dehydrogenase E1 component</fullName>
        <ecNumber evidence="5">1.2.4.2</ecNumber>
    </recommendedName>
    <alternativeName>
        <fullName evidence="10">Alpha-ketoglutarate dehydrogenase</fullName>
    </alternativeName>
</protein>
<evidence type="ECO:0000256" key="11">
    <source>
        <dbReference type="ARBA" id="ARBA00051911"/>
    </source>
</evidence>
<dbReference type="InterPro" id="IPR031717">
    <property type="entry name" value="ODO-1/KGD_C"/>
</dbReference>
<comment type="catalytic activity">
    <reaction evidence="11">
        <text>N(6)-[(R)-lipoyl]-L-lysyl-[protein] + 2-oxoglutarate + H(+) = N(6)-[(R)-S(8)-succinyldihydrolipoyl]-L-lysyl-[protein] + CO2</text>
        <dbReference type="Rhea" id="RHEA:12188"/>
        <dbReference type="Rhea" id="RHEA-COMP:10474"/>
        <dbReference type="Rhea" id="RHEA-COMP:20092"/>
        <dbReference type="ChEBI" id="CHEBI:15378"/>
        <dbReference type="ChEBI" id="CHEBI:16526"/>
        <dbReference type="ChEBI" id="CHEBI:16810"/>
        <dbReference type="ChEBI" id="CHEBI:83099"/>
        <dbReference type="ChEBI" id="CHEBI:83120"/>
        <dbReference type="EC" id="1.2.4.2"/>
    </reaction>
</comment>
<comment type="caution">
    <text evidence="13">The sequence shown here is derived from an EMBL/GenBank/DDBJ whole genome shotgun (WGS) entry which is preliminary data.</text>
</comment>
<feature type="domain" description="Transketolase-like pyrimidine-binding" evidence="12">
    <location>
        <begin position="587"/>
        <end position="780"/>
    </location>
</feature>
<evidence type="ECO:0000256" key="10">
    <source>
        <dbReference type="ARBA" id="ARBA00030680"/>
    </source>
</evidence>
<dbReference type="OrthoDB" id="9759785at2"/>
<evidence type="ECO:0000256" key="9">
    <source>
        <dbReference type="ARBA" id="ARBA00023152"/>
    </source>
</evidence>
<dbReference type="SUPFAM" id="SSF52518">
    <property type="entry name" value="Thiamin diphosphate-binding fold (THDP-binding)"/>
    <property type="match status" value="2"/>
</dbReference>
<dbReference type="InterPro" id="IPR042179">
    <property type="entry name" value="KGD_C_sf"/>
</dbReference>
<dbReference type="CDD" id="cd02016">
    <property type="entry name" value="TPP_E1_OGDC_like"/>
    <property type="match status" value="1"/>
</dbReference>
<dbReference type="FunFam" id="3.40.50.12470:FF:000009">
    <property type="entry name" value="2-oxoglutarate dehydrogenase E1 component"/>
    <property type="match status" value="1"/>
</dbReference>
<evidence type="ECO:0000313" key="13">
    <source>
        <dbReference type="EMBL" id="OUD14274.1"/>
    </source>
</evidence>
<evidence type="ECO:0000256" key="6">
    <source>
        <dbReference type="ARBA" id="ARBA00013321"/>
    </source>
</evidence>
<evidence type="ECO:0000259" key="12">
    <source>
        <dbReference type="SMART" id="SM00861"/>
    </source>
</evidence>
<dbReference type="GO" id="GO:0005829">
    <property type="term" value="C:cytosol"/>
    <property type="evidence" value="ECO:0007669"/>
    <property type="project" value="TreeGrafter"/>
</dbReference>
<organism evidence="13 14">
    <name type="scientific">Thioflexithrix psekupsensis</name>
    <dbReference type="NCBI Taxonomy" id="1570016"/>
    <lineage>
        <taxon>Bacteria</taxon>
        <taxon>Pseudomonadati</taxon>
        <taxon>Pseudomonadota</taxon>
        <taxon>Gammaproteobacteria</taxon>
        <taxon>Thiotrichales</taxon>
        <taxon>Thioflexithrix</taxon>
    </lineage>
</organism>
<dbReference type="Pfam" id="PF00676">
    <property type="entry name" value="E1_dh"/>
    <property type="match status" value="1"/>
</dbReference>
<dbReference type="NCBIfam" id="NF006914">
    <property type="entry name" value="PRK09404.1"/>
    <property type="match status" value="1"/>
</dbReference>
<dbReference type="SMART" id="SM00861">
    <property type="entry name" value="Transket_pyr"/>
    <property type="match status" value="1"/>
</dbReference>
<dbReference type="InterPro" id="IPR001017">
    <property type="entry name" value="DH_E1"/>
</dbReference>
<dbReference type="GO" id="GO:0004591">
    <property type="term" value="F:oxoglutarate dehydrogenase (succinyl-transferring) activity"/>
    <property type="evidence" value="ECO:0007669"/>
    <property type="project" value="UniProtKB-EC"/>
</dbReference>
<proteinExistence type="inferred from homology"/>
<dbReference type="PIRSF" id="PIRSF000157">
    <property type="entry name" value="Oxoglu_dh_E1"/>
    <property type="match status" value="1"/>
</dbReference>
<dbReference type="NCBIfam" id="NF008907">
    <property type="entry name" value="PRK12270.1"/>
    <property type="match status" value="1"/>
</dbReference>
<dbReference type="RefSeq" id="WP_086488055.1">
    <property type="nucleotide sequence ID" value="NZ_MSLT01000012.1"/>
</dbReference>
<comment type="function">
    <text evidence="2">E1 component of the 2-oxoglutarate dehydrogenase (OGDH) complex which catalyzes the decarboxylation of 2-oxoglutarate, the first step in the conversion of 2-oxoglutarate to succinyl-CoA and CO(2).</text>
</comment>
<keyword evidence="8" id="KW-0786">Thiamine pyrophosphate</keyword>
<dbReference type="InterPro" id="IPR005475">
    <property type="entry name" value="Transketolase-like_Pyr-bd"/>
</dbReference>
<dbReference type="Gene3D" id="1.10.287.1150">
    <property type="entry name" value="TPP helical domain"/>
    <property type="match status" value="1"/>
</dbReference>
<comment type="subunit">
    <text evidence="4">Homodimer. Part of the 2-oxoglutarate dehydrogenase (OGDH) complex composed of E1 (2-oxoglutarate dehydrogenase), E2 (dihydrolipoamide succinyltransferase) and E3 (dihydrolipoamide dehydrogenase); the complex contains multiple copies of the three enzymatic components (E1, E2 and E3).</text>
</comment>
<dbReference type="FunFam" id="1.10.287.1150:FF:000004">
    <property type="entry name" value="2-oxoglutarate dehydrogenase E1 component"/>
    <property type="match status" value="1"/>
</dbReference>